<dbReference type="SUPFAM" id="SSF64288">
    <property type="entry name" value="Chorismate lyase-like"/>
    <property type="match status" value="1"/>
</dbReference>
<dbReference type="InterPro" id="IPR050679">
    <property type="entry name" value="Bact_HTH_transcr_reg"/>
</dbReference>
<evidence type="ECO:0000256" key="3">
    <source>
        <dbReference type="ARBA" id="ARBA00023163"/>
    </source>
</evidence>
<dbReference type="PATRIC" id="fig|396014.3.peg.184"/>
<dbReference type="PANTHER" id="PTHR44846:SF1">
    <property type="entry name" value="MANNOSYL-D-GLYCERATE TRANSPORT_METABOLISM SYSTEM REPRESSOR MNGR-RELATED"/>
    <property type="match status" value="1"/>
</dbReference>
<dbReference type="PANTHER" id="PTHR44846">
    <property type="entry name" value="MANNOSYL-D-GLYCERATE TRANSPORT/METABOLISM SYSTEM REPRESSOR MNGR-RELATED"/>
    <property type="match status" value="1"/>
</dbReference>
<dbReference type="InterPro" id="IPR036390">
    <property type="entry name" value="WH_DNA-bd_sf"/>
</dbReference>
<evidence type="ECO:0000256" key="2">
    <source>
        <dbReference type="ARBA" id="ARBA00023125"/>
    </source>
</evidence>
<dbReference type="SUPFAM" id="SSF46785">
    <property type="entry name" value="Winged helix' DNA-binding domain"/>
    <property type="match status" value="1"/>
</dbReference>
<name>Z9JX67_9MICO</name>
<dbReference type="HOGENOM" id="CLU_063236_2_1_11"/>
<feature type="domain" description="HTH gntR-type" evidence="4">
    <location>
        <begin position="12"/>
        <end position="78"/>
    </location>
</feature>
<keyword evidence="6" id="KW-1185">Reference proteome</keyword>
<protein>
    <submittedName>
        <fullName evidence="5">GntR family transcriptional regulator</fullName>
    </submittedName>
</protein>
<comment type="caution">
    <text evidence="5">The sequence shown here is derived from an EMBL/GenBank/DDBJ whole genome shotgun (WGS) entry which is preliminary data.</text>
</comment>
<dbReference type="CDD" id="cd07377">
    <property type="entry name" value="WHTH_GntR"/>
    <property type="match status" value="1"/>
</dbReference>
<dbReference type="Gene3D" id="1.10.10.10">
    <property type="entry name" value="Winged helix-like DNA-binding domain superfamily/Winged helix DNA-binding domain"/>
    <property type="match status" value="1"/>
</dbReference>
<dbReference type="Pfam" id="PF07702">
    <property type="entry name" value="UTRA"/>
    <property type="match status" value="1"/>
</dbReference>
<dbReference type="GO" id="GO:0003677">
    <property type="term" value="F:DNA binding"/>
    <property type="evidence" value="ECO:0007669"/>
    <property type="project" value="UniProtKB-KW"/>
</dbReference>
<dbReference type="GO" id="GO:0045892">
    <property type="term" value="P:negative regulation of DNA-templated transcription"/>
    <property type="evidence" value="ECO:0007669"/>
    <property type="project" value="TreeGrafter"/>
</dbReference>
<keyword evidence="3" id="KW-0804">Transcription</keyword>
<organism evidence="5 6">
    <name type="scientific">Brachybacterium phenoliresistens</name>
    <dbReference type="NCBI Taxonomy" id="396014"/>
    <lineage>
        <taxon>Bacteria</taxon>
        <taxon>Bacillati</taxon>
        <taxon>Actinomycetota</taxon>
        <taxon>Actinomycetes</taxon>
        <taxon>Micrococcales</taxon>
        <taxon>Dermabacteraceae</taxon>
        <taxon>Brachybacterium</taxon>
    </lineage>
</organism>
<dbReference type="SMART" id="SM00866">
    <property type="entry name" value="UTRA"/>
    <property type="match status" value="1"/>
</dbReference>
<dbReference type="EMBL" id="JDYK01000002">
    <property type="protein sequence ID" value="EWS82573.1"/>
    <property type="molecule type" value="Genomic_DNA"/>
</dbReference>
<evidence type="ECO:0000256" key="1">
    <source>
        <dbReference type="ARBA" id="ARBA00023015"/>
    </source>
</evidence>
<accession>Z9JX67</accession>
<keyword evidence="1" id="KW-0805">Transcription regulation</keyword>
<dbReference type="InterPro" id="IPR028978">
    <property type="entry name" value="Chorismate_lyase_/UTRA_dom_sf"/>
</dbReference>
<dbReference type="SMART" id="SM00345">
    <property type="entry name" value="HTH_GNTR"/>
    <property type="match status" value="1"/>
</dbReference>
<dbReference type="Gene3D" id="3.40.1410.10">
    <property type="entry name" value="Chorismate lyase-like"/>
    <property type="match status" value="1"/>
</dbReference>
<evidence type="ECO:0000313" key="5">
    <source>
        <dbReference type="EMBL" id="EWS82573.1"/>
    </source>
</evidence>
<dbReference type="OrthoDB" id="5243844at2"/>
<dbReference type="Pfam" id="PF00392">
    <property type="entry name" value="GntR"/>
    <property type="match status" value="1"/>
</dbReference>
<evidence type="ECO:0000313" key="6">
    <source>
        <dbReference type="Proteomes" id="UP000023067"/>
    </source>
</evidence>
<evidence type="ECO:0000259" key="4">
    <source>
        <dbReference type="PROSITE" id="PS50949"/>
    </source>
</evidence>
<dbReference type="RefSeq" id="WP_051486363.1">
    <property type="nucleotide sequence ID" value="NZ_BAAAOW010000001.1"/>
</dbReference>
<proteinExistence type="predicted"/>
<dbReference type="PRINTS" id="PR00035">
    <property type="entry name" value="HTHGNTR"/>
</dbReference>
<dbReference type="PROSITE" id="PS50949">
    <property type="entry name" value="HTH_GNTR"/>
    <property type="match status" value="1"/>
</dbReference>
<dbReference type="GO" id="GO:0003700">
    <property type="term" value="F:DNA-binding transcription factor activity"/>
    <property type="evidence" value="ECO:0007669"/>
    <property type="project" value="InterPro"/>
</dbReference>
<dbReference type="InterPro" id="IPR000524">
    <property type="entry name" value="Tscrpt_reg_HTH_GntR"/>
</dbReference>
<dbReference type="InterPro" id="IPR036388">
    <property type="entry name" value="WH-like_DNA-bd_sf"/>
</dbReference>
<reference evidence="5 6" key="1">
    <citation type="submission" date="2014-02" db="EMBL/GenBank/DDBJ databases">
        <title>Genome sequence of Brachybacterium phenoliresistens strain W13A50.</title>
        <authorList>
            <person name="Wang X."/>
        </authorList>
    </citation>
    <scope>NUCLEOTIDE SEQUENCE [LARGE SCALE GENOMIC DNA]</scope>
    <source>
        <strain evidence="5 6">W13A50</strain>
    </source>
</reference>
<keyword evidence="2" id="KW-0238">DNA-binding</keyword>
<dbReference type="eggNOG" id="COG2188">
    <property type="taxonomic scope" value="Bacteria"/>
</dbReference>
<dbReference type="InterPro" id="IPR011663">
    <property type="entry name" value="UTRA"/>
</dbReference>
<dbReference type="Proteomes" id="UP000023067">
    <property type="component" value="Unassembled WGS sequence"/>
</dbReference>
<dbReference type="STRING" id="396014.BF93_05920"/>
<sequence>MSEPTSLRGVIVPKYQRVREALRADISRAAAGTLIPSEHELCAIHGVSRITVRRAIDDLIRDGLLTRLHGRGTVVAEAPGPATTAAPRGGEQMDLRGFHRQMTAEGHRVTSRVIAQGLVLAPPGIAAALGLEPGSQLVRIDRLRSVDGTLDHLTCAWLDAERFADLVDQDFSDQSLYEYLEVCHGISMRRSDVTVGLRRPSGDEAERLGIAPDALRLCTTSTTYDPGGRPRLHGTTLYASETALARFSVVSAT</sequence>
<dbReference type="AlphaFoldDB" id="Z9JX67"/>
<gene>
    <name evidence="5" type="ORF">BF93_05920</name>
</gene>